<evidence type="ECO:0000256" key="3">
    <source>
        <dbReference type="ARBA" id="ARBA00022833"/>
    </source>
</evidence>
<evidence type="ECO:0000256" key="5">
    <source>
        <dbReference type="HAMAP-Rule" id="MF_01962"/>
    </source>
</evidence>
<dbReference type="FunCoup" id="A0A395JRF3">
    <property type="interactions" value="479"/>
</dbReference>
<evidence type="ECO:0000256" key="1">
    <source>
        <dbReference type="ARBA" id="ARBA00022723"/>
    </source>
</evidence>
<dbReference type="SUPFAM" id="SSF51556">
    <property type="entry name" value="Metallo-dependent hydrolases"/>
    <property type="match status" value="1"/>
</dbReference>
<proteinExistence type="inferred from homology"/>
<keyword evidence="2 5" id="KW-0378">Hydrolase</keyword>
<accession>A0A395JRF3</accession>
<dbReference type="PANTHER" id="PTHR43114:SF6">
    <property type="entry name" value="ADENINE DEAMINASE"/>
    <property type="match status" value="1"/>
</dbReference>
<dbReference type="EMBL" id="QNRT01000001">
    <property type="protein sequence ID" value="RBP53036.1"/>
    <property type="molecule type" value="Genomic_DNA"/>
</dbReference>
<feature type="active site" description="Proton donor" evidence="5">
    <location>
        <position position="202"/>
    </location>
</feature>
<dbReference type="CDD" id="cd01320">
    <property type="entry name" value="ADA"/>
    <property type="match status" value="1"/>
</dbReference>
<dbReference type="AlphaFoldDB" id="A0A395JRF3"/>
<dbReference type="Gene3D" id="3.20.20.140">
    <property type="entry name" value="Metal-dependent hydrolases"/>
    <property type="match status" value="1"/>
</dbReference>
<dbReference type="PANTHER" id="PTHR43114">
    <property type="entry name" value="ADENINE DEAMINASE"/>
    <property type="match status" value="1"/>
</dbReference>
<comment type="caution">
    <text evidence="7">The sequence shown here is derived from an EMBL/GenBank/DDBJ whole genome shotgun (WGS) entry which is preliminary data.</text>
</comment>
<comment type="cofactor">
    <cofactor evidence="5">
        <name>Zn(2+)</name>
        <dbReference type="ChEBI" id="CHEBI:29105"/>
    </cofactor>
    <text evidence="5">Binds 1 zinc ion per subunit.</text>
</comment>
<evidence type="ECO:0000259" key="6">
    <source>
        <dbReference type="Pfam" id="PF00962"/>
    </source>
</evidence>
<dbReference type="Pfam" id="PF00962">
    <property type="entry name" value="A_deaminase"/>
    <property type="match status" value="1"/>
</dbReference>
<dbReference type="Proteomes" id="UP000253083">
    <property type="component" value="Unassembled WGS sequence"/>
</dbReference>
<protein>
    <recommendedName>
        <fullName evidence="5">Adenine deaminase</fullName>
        <shortName evidence="5">ADE</shortName>
        <ecNumber evidence="5">3.5.4.2</ecNumber>
    </recommendedName>
    <alternativeName>
        <fullName evidence="5">Adenine aminohydrolase</fullName>
        <shortName evidence="5">AAH</shortName>
    </alternativeName>
</protein>
<feature type="binding site" evidence="5">
    <location>
        <position position="281"/>
    </location>
    <ligand>
        <name>substrate</name>
    </ligand>
</feature>
<evidence type="ECO:0000313" key="7">
    <source>
        <dbReference type="EMBL" id="RBP53036.1"/>
    </source>
</evidence>
<dbReference type="InterPro" id="IPR001365">
    <property type="entry name" value="A_deaminase_dom"/>
</dbReference>
<dbReference type="NCBIfam" id="NF006850">
    <property type="entry name" value="PRK09358.1-6"/>
    <property type="match status" value="1"/>
</dbReference>
<dbReference type="InParanoid" id="A0A395JRF3"/>
<keyword evidence="8" id="KW-1185">Reference proteome</keyword>
<comment type="catalytic activity">
    <reaction evidence="5">
        <text>adenine + H2O + H(+) = hypoxanthine + NH4(+)</text>
        <dbReference type="Rhea" id="RHEA:23688"/>
        <dbReference type="ChEBI" id="CHEBI:15377"/>
        <dbReference type="ChEBI" id="CHEBI:15378"/>
        <dbReference type="ChEBI" id="CHEBI:16708"/>
        <dbReference type="ChEBI" id="CHEBI:17368"/>
        <dbReference type="ChEBI" id="CHEBI:28938"/>
        <dbReference type="EC" id="3.5.4.2"/>
    </reaction>
</comment>
<dbReference type="GO" id="GO:0000034">
    <property type="term" value="F:adenine deaminase activity"/>
    <property type="evidence" value="ECO:0007669"/>
    <property type="project" value="UniProtKB-UniRule"/>
</dbReference>
<feature type="site" description="Important for catalytic activity" evidence="5">
    <location>
        <position position="223"/>
    </location>
</feature>
<reference evidence="7 8" key="1">
    <citation type="submission" date="2018-06" db="EMBL/GenBank/DDBJ databases">
        <title>Genomic Encyclopedia of Type Strains, Phase IV (KMG-IV): sequencing the most valuable type-strain genomes for metagenomic binning, comparative biology and taxonomic classification.</title>
        <authorList>
            <person name="Goeker M."/>
        </authorList>
    </citation>
    <scope>NUCLEOTIDE SEQUENCE [LARGE SCALE GENOMIC DNA]</scope>
    <source>
        <strain evidence="7 8">DSM 24032</strain>
    </source>
</reference>
<feature type="binding site" evidence="5">
    <location>
        <position position="280"/>
    </location>
    <ligand>
        <name>Zn(2+)</name>
        <dbReference type="ChEBI" id="CHEBI:29105"/>
        <note>catalytic</note>
    </ligand>
</feature>
<comment type="similarity">
    <text evidence="5">Belongs to the metallo-dependent hydrolases superfamily. Adenosine and AMP deaminases family. Adenine deaminase type 2 subfamily.</text>
</comment>
<evidence type="ECO:0000256" key="2">
    <source>
        <dbReference type="ARBA" id="ARBA00022801"/>
    </source>
</evidence>
<keyword evidence="1 5" id="KW-0479">Metal-binding</keyword>
<feature type="binding site" evidence="5">
    <location>
        <position position="199"/>
    </location>
    <ligand>
        <name>Zn(2+)</name>
        <dbReference type="ChEBI" id="CHEBI:29105"/>
        <note>catalytic</note>
    </ligand>
</feature>
<dbReference type="GO" id="GO:0005829">
    <property type="term" value="C:cytosol"/>
    <property type="evidence" value="ECO:0007669"/>
    <property type="project" value="TreeGrafter"/>
</dbReference>
<feature type="binding site" evidence="5">
    <location>
        <position position="19"/>
    </location>
    <ligand>
        <name>Zn(2+)</name>
        <dbReference type="ChEBI" id="CHEBI:29105"/>
        <note>catalytic</note>
    </ligand>
</feature>
<organism evidence="7 8">
    <name type="scientific">Arenicella xantha</name>
    <dbReference type="NCBI Taxonomy" id="644221"/>
    <lineage>
        <taxon>Bacteria</taxon>
        <taxon>Pseudomonadati</taxon>
        <taxon>Pseudomonadota</taxon>
        <taxon>Gammaproteobacteria</taxon>
        <taxon>Arenicellales</taxon>
        <taxon>Arenicellaceae</taxon>
        <taxon>Arenicella</taxon>
    </lineage>
</organism>
<dbReference type="HAMAP" id="MF_01962">
    <property type="entry name" value="Adenine_deaminase"/>
    <property type="match status" value="1"/>
</dbReference>
<evidence type="ECO:0000313" key="8">
    <source>
        <dbReference type="Proteomes" id="UP000253083"/>
    </source>
</evidence>
<dbReference type="NCBIfam" id="TIGR01430">
    <property type="entry name" value="aden_deam"/>
    <property type="match status" value="1"/>
</dbReference>
<dbReference type="GO" id="GO:0043103">
    <property type="term" value="P:hypoxanthine salvage"/>
    <property type="evidence" value="ECO:0007669"/>
    <property type="project" value="UniProtKB-UniRule"/>
</dbReference>
<evidence type="ECO:0000256" key="4">
    <source>
        <dbReference type="ARBA" id="ARBA00023080"/>
    </source>
</evidence>
<dbReference type="InterPro" id="IPR032466">
    <property type="entry name" value="Metal_Hydrolase"/>
</dbReference>
<name>A0A395JRF3_9GAMM</name>
<gene>
    <name evidence="7" type="ORF">DFR28_101421</name>
</gene>
<dbReference type="GO" id="GO:0009117">
    <property type="term" value="P:nucleotide metabolic process"/>
    <property type="evidence" value="ECO:0007669"/>
    <property type="project" value="UniProtKB-KW"/>
</dbReference>
<dbReference type="OrthoDB" id="105475at2"/>
<sequence>MSSDEFINWLKRVPKAELHLHIDGSMQPKRMLSLAKKNGISLPYDSLDAVQAAYAFEDLQSFLDLYYLGASVLLEEDDFFHLMMDYLLKCREQNIVHAEIMIEPQTYAPNGVSFATMMSGFKRAIKQAHDQWGQSVILILSFLRHLSEQDALEMLEQATDFRDDLMAIGLASSELGNPPQKFSQLYQEAARLGFRLSAHAGEEGPADFIWQALKGLDVERIDHGVRCVDDPELVDFLCERQIPLTVCPLSNTKLRVFETMHQHTVLSLLDRGLCVTINSDDPAYFGGYLNENYIALHEHLGMNQAQALRLVENSFKASFLSPERKQAFIKQVHATE</sequence>
<dbReference type="GO" id="GO:0006146">
    <property type="term" value="P:adenine catabolic process"/>
    <property type="evidence" value="ECO:0007669"/>
    <property type="project" value="UniProtKB-UniRule"/>
</dbReference>
<comment type="function">
    <text evidence="5">Catalyzes the hydrolytic deamination of adenine to hypoxanthine. Plays an important role in the purine salvage pathway and in nitrogen catabolism.</text>
</comment>
<keyword evidence="4 5" id="KW-0546">Nucleotide metabolism</keyword>
<feature type="domain" description="Adenosine deaminase" evidence="6">
    <location>
        <begin position="14"/>
        <end position="333"/>
    </location>
</feature>
<dbReference type="EC" id="3.5.4.2" evidence="5"/>
<keyword evidence="3 5" id="KW-0862">Zinc</keyword>
<dbReference type="InterPro" id="IPR006330">
    <property type="entry name" value="Ado/ade_deaminase"/>
</dbReference>
<dbReference type="InterPro" id="IPR028892">
    <property type="entry name" value="ADE"/>
</dbReference>
<feature type="binding site" evidence="5">
    <location>
        <position position="21"/>
    </location>
    <ligand>
        <name>Zn(2+)</name>
        <dbReference type="ChEBI" id="CHEBI:29105"/>
        <note>catalytic</note>
    </ligand>
</feature>
<dbReference type="RefSeq" id="WP_113952642.1">
    <property type="nucleotide sequence ID" value="NZ_QNRT01000001.1"/>
</dbReference>
<dbReference type="GO" id="GO:0008270">
    <property type="term" value="F:zinc ion binding"/>
    <property type="evidence" value="ECO:0007669"/>
    <property type="project" value="UniProtKB-UniRule"/>
</dbReference>